<feature type="region of interest" description="Disordered" evidence="1">
    <location>
        <begin position="262"/>
        <end position="281"/>
    </location>
</feature>
<protein>
    <submittedName>
        <fullName evidence="4">Acyl-CoA carboxylase subunit beta</fullName>
        <ecNumber evidence="4">6.-.-.-</ecNumber>
    </submittedName>
</protein>
<feature type="compositionally biased region" description="Basic and acidic residues" evidence="1">
    <location>
        <begin position="269"/>
        <end position="281"/>
    </location>
</feature>
<reference evidence="5" key="1">
    <citation type="journal article" date="2019" name="Int. J. Syst. Evol. Microbiol.">
        <title>The Global Catalogue of Microorganisms (GCM) 10K type strain sequencing project: providing services to taxonomists for standard genome sequencing and annotation.</title>
        <authorList>
            <consortium name="The Broad Institute Genomics Platform"/>
            <consortium name="The Broad Institute Genome Sequencing Center for Infectious Disease"/>
            <person name="Wu L."/>
            <person name="Ma J."/>
        </authorList>
    </citation>
    <scope>NUCLEOTIDE SEQUENCE [LARGE SCALE GENOMIC DNA]</scope>
    <source>
        <strain evidence="5">NCAIM B.02333</strain>
    </source>
</reference>
<dbReference type="SUPFAM" id="SSF52096">
    <property type="entry name" value="ClpP/crotonase"/>
    <property type="match status" value="2"/>
</dbReference>
<feature type="domain" description="CoA carboxyltransferase N-terminal" evidence="2">
    <location>
        <begin position="1"/>
        <end position="266"/>
    </location>
</feature>
<dbReference type="GO" id="GO:0016874">
    <property type="term" value="F:ligase activity"/>
    <property type="evidence" value="ECO:0007669"/>
    <property type="project" value="UniProtKB-KW"/>
</dbReference>
<dbReference type="PANTHER" id="PTHR22855">
    <property type="entry name" value="ACETYL, PROPIONYL, PYRUVATE, AND GLUTACONYL CARBOXYLASE-RELATED"/>
    <property type="match status" value="1"/>
</dbReference>
<dbReference type="RefSeq" id="WP_340291430.1">
    <property type="nucleotide sequence ID" value="NZ_JBBEOI010000039.1"/>
</dbReference>
<evidence type="ECO:0000259" key="3">
    <source>
        <dbReference type="PROSITE" id="PS50989"/>
    </source>
</evidence>
<dbReference type="InterPro" id="IPR034733">
    <property type="entry name" value="AcCoA_carboxyl_beta"/>
</dbReference>
<dbReference type="PROSITE" id="PS50989">
    <property type="entry name" value="COA_CT_CTER"/>
    <property type="match status" value="1"/>
</dbReference>
<gene>
    <name evidence="4" type="ORF">ACFOLH_13280</name>
</gene>
<dbReference type="Pfam" id="PF01039">
    <property type="entry name" value="Carboxyl_trans"/>
    <property type="match status" value="1"/>
</dbReference>
<sequence length="522" mass="55589">MSGAPPSSFPDWLDQAQAATAAPDEKGRARLAAAGKLAVRERVDLLLDAGSFVEDGRLANAVTTVADVAAGGSGLPADGVVTGRGTVDGRPVVVVANDPTVKAGSWGARTVEKMVRATETALREELPVVWLVDSAGARITDQVELFPGRRGAGRIFHNQVALSGRVPQVCCLFGPSAAGGAYVPSFCDIVVMVEGNASMYLGSPRMAEMVVGERVDLEQMGGARMHCTVSGCGDLLAVDDADAIEQARLYLSYLPRTWREDPPVYEAEPPERPLRTGDVPARESEPFDVHDVVERLVDAMSFFEIKPLFAPELVVGFARLEGRTVGIVANNSAVRGGVLFVDSADKAARFITLCDAFNVPLVYLADVPGFMIGSEVERAGIIRHGAKMVAAVSEATVPQVSVVLRKAYGAGLYAMAGPGFAPHACVALPTAAIAVMGPEAAVNAVYANRIAAIDDPGEREAFVAARRAEYLEDVDLRRLASDLVVDAVVEPEDLREDLVRRLAYASRTRREFSDRRHGVWPV</sequence>
<accession>A0ABV7WHG5</accession>
<organism evidence="4 5">
    <name type="scientific">Aquipuribacter hungaricus</name>
    <dbReference type="NCBI Taxonomy" id="545624"/>
    <lineage>
        <taxon>Bacteria</taxon>
        <taxon>Bacillati</taxon>
        <taxon>Actinomycetota</taxon>
        <taxon>Actinomycetes</taxon>
        <taxon>Micrococcales</taxon>
        <taxon>Intrasporangiaceae</taxon>
        <taxon>Aquipuribacter</taxon>
    </lineage>
</organism>
<evidence type="ECO:0000313" key="4">
    <source>
        <dbReference type="EMBL" id="MFC3689315.1"/>
    </source>
</evidence>
<keyword evidence="5" id="KW-1185">Reference proteome</keyword>
<dbReference type="InterPro" id="IPR011763">
    <property type="entry name" value="COA_CT_C"/>
</dbReference>
<feature type="domain" description="CoA carboxyltransferase C-terminal" evidence="3">
    <location>
        <begin position="269"/>
        <end position="514"/>
    </location>
</feature>
<evidence type="ECO:0000256" key="1">
    <source>
        <dbReference type="SAM" id="MobiDB-lite"/>
    </source>
</evidence>
<proteinExistence type="predicted"/>
<evidence type="ECO:0000313" key="5">
    <source>
        <dbReference type="Proteomes" id="UP001595685"/>
    </source>
</evidence>
<dbReference type="Gene3D" id="3.90.226.10">
    <property type="entry name" value="2-enoyl-CoA Hydratase, Chain A, domain 1"/>
    <property type="match status" value="2"/>
</dbReference>
<dbReference type="EMBL" id="JBHRWW010000009">
    <property type="protein sequence ID" value="MFC3689315.1"/>
    <property type="molecule type" value="Genomic_DNA"/>
</dbReference>
<dbReference type="InterPro" id="IPR029045">
    <property type="entry name" value="ClpP/crotonase-like_dom_sf"/>
</dbReference>
<name>A0ABV7WHG5_9MICO</name>
<dbReference type="InterPro" id="IPR011762">
    <property type="entry name" value="COA_CT_N"/>
</dbReference>
<keyword evidence="4" id="KW-0436">Ligase</keyword>
<dbReference type="Proteomes" id="UP001595685">
    <property type="component" value="Unassembled WGS sequence"/>
</dbReference>
<comment type="caution">
    <text evidence="4">The sequence shown here is derived from an EMBL/GenBank/DDBJ whole genome shotgun (WGS) entry which is preliminary data.</text>
</comment>
<dbReference type="EC" id="6.-.-.-" evidence="4"/>
<dbReference type="PROSITE" id="PS50980">
    <property type="entry name" value="COA_CT_NTER"/>
    <property type="match status" value="1"/>
</dbReference>
<evidence type="ECO:0000259" key="2">
    <source>
        <dbReference type="PROSITE" id="PS50980"/>
    </source>
</evidence>
<dbReference type="PANTHER" id="PTHR22855:SF13">
    <property type="entry name" value="METHYLCROTONOYL-COA CARBOXYLASE BETA CHAIN, MITOCHONDRIAL"/>
    <property type="match status" value="1"/>
</dbReference>
<dbReference type="InterPro" id="IPR045190">
    <property type="entry name" value="MCCB/AccD1-like"/>
</dbReference>